<comment type="caution">
    <text evidence="3">The sequence shown here is derived from an EMBL/GenBank/DDBJ whole genome shotgun (WGS) entry which is preliminary data.</text>
</comment>
<feature type="coiled-coil region" evidence="1">
    <location>
        <begin position="132"/>
        <end position="166"/>
    </location>
</feature>
<feature type="region of interest" description="Disordered" evidence="2">
    <location>
        <begin position="236"/>
        <end position="267"/>
    </location>
</feature>
<proteinExistence type="predicted"/>
<dbReference type="AlphaFoldDB" id="A0ABD2KT30"/>
<evidence type="ECO:0000256" key="1">
    <source>
        <dbReference type="SAM" id="Coils"/>
    </source>
</evidence>
<gene>
    <name evidence="3" type="ORF">niasHT_028716</name>
</gene>
<evidence type="ECO:0000313" key="3">
    <source>
        <dbReference type="EMBL" id="KAL3105986.1"/>
    </source>
</evidence>
<dbReference type="Proteomes" id="UP001620626">
    <property type="component" value="Unassembled WGS sequence"/>
</dbReference>
<accession>A0ABD2KT30</accession>
<feature type="compositionally biased region" description="Basic and acidic residues" evidence="2">
    <location>
        <begin position="236"/>
        <end position="261"/>
    </location>
</feature>
<name>A0ABD2KT30_9BILA</name>
<reference evidence="3 4" key="1">
    <citation type="submission" date="2024-10" db="EMBL/GenBank/DDBJ databases">
        <authorList>
            <person name="Kim D."/>
        </authorList>
    </citation>
    <scope>NUCLEOTIDE SEQUENCE [LARGE SCALE GENOMIC DNA]</scope>
    <source>
        <strain evidence="3">BH-2024</strain>
    </source>
</reference>
<keyword evidence="1" id="KW-0175">Coiled coil</keyword>
<evidence type="ECO:0000256" key="2">
    <source>
        <dbReference type="SAM" id="MobiDB-lite"/>
    </source>
</evidence>
<dbReference type="EMBL" id="JBICBT010000670">
    <property type="protein sequence ID" value="KAL3105986.1"/>
    <property type="molecule type" value="Genomic_DNA"/>
</dbReference>
<evidence type="ECO:0000313" key="4">
    <source>
        <dbReference type="Proteomes" id="UP001620626"/>
    </source>
</evidence>
<keyword evidence="4" id="KW-1185">Reference proteome</keyword>
<protein>
    <submittedName>
        <fullName evidence="3">Uncharacterized protein</fullName>
    </submittedName>
</protein>
<feature type="region of interest" description="Disordered" evidence="2">
    <location>
        <begin position="369"/>
        <end position="392"/>
    </location>
</feature>
<organism evidence="3 4">
    <name type="scientific">Heterodera trifolii</name>
    <dbReference type="NCBI Taxonomy" id="157864"/>
    <lineage>
        <taxon>Eukaryota</taxon>
        <taxon>Metazoa</taxon>
        <taxon>Ecdysozoa</taxon>
        <taxon>Nematoda</taxon>
        <taxon>Chromadorea</taxon>
        <taxon>Rhabditida</taxon>
        <taxon>Tylenchina</taxon>
        <taxon>Tylenchomorpha</taxon>
        <taxon>Tylenchoidea</taxon>
        <taxon>Heteroderidae</taxon>
        <taxon>Heteroderinae</taxon>
        <taxon>Heterodera</taxon>
    </lineage>
</organism>
<sequence length="570" mass="65155">MQKQDEEQLLRSVKEAINQREQLKRKIILAKIVNQKFTENLGSTRIERGRELANTEMLKQHVEDVMKAEQYAAWHVNKVKLELKRKMALKEEIHKMVGMLHQNSLDRDIEKAEKTFGNFYSDLANAPWLPEKREIQREFKKYDDELAKFREQIAEYINAISKIKSEAELHAKLPFRTFVYSLANYSRQSGKVCQLLKKEQKKAKQLKEKLSSMSDEEIRNSGEQDTTIVEAAIESHEQRMEQESRNETIGEQRREDDKRNEANAIQQPQQFDMDTQNDIVVVGQQKLQRIVEVEENSPSDAEQMPQQLLMDRESQQHVFATPLPPVSAPRGCDDGDQQALFDFFGGEGGADQSATEGSFNFGSFMTTLAGPGAKKGPQKQQADGPGDSQSDFNFNAFLGKPDDYACHASLPFRSARPQPQRVHPLSLIQMVTAAKIVDEQQRAKEQKETPLVYRMDPQLLIREATFNKIAQKQAAAKYLATKKRREKDEQKEREFVRRAVTPPDFGQMDADAMVKLSDFMPAVPAQFDRSFRYETLTVPVKVPSDGVYSSDDILIIGAQMELANKTMMAK</sequence>